<dbReference type="Proteomes" id="UP001596012">
    <property type="component" value="Unassembled WGS sequence"/>
</dbReference>
<dbReference type="EMBL" id="JBHSFG010000029">
    <property type="protein sequence ID" value="MFC4466696.1"/>
    <property type="molecule type" value="Genomic_DNA"/>
</dbReference>
<evidence type="ECO:0000313" key="3">
    <source>
        <dbReference type="Proteomes" id="UP001596012"/>
    </source>
</evidence>
<sequence>MAGDDVTIAVTANSSQAIRAFRDVNGQLRDMRGRFVAEGGLMTRAMNQVSGSVESAGGSMGRLAPAVGQVGAAVGVSLLPALGAAAPLLAGFGAVGGAAALAMDGMKKQAKELKGPLEDWRKAAEKAVLPHTAKAIDSLKSAMKDLTPVIKTGGEVFGEVAESAAKFADSPAFKGALIKNVEMGSRFVKDFAGNMGTFTQSFLDFGTKSQPTVDALQNLVGGLVGKGLPGMFKGLETGVGGAAQTMDGLAYALNDKILPAFGEFAGAFSKATGPLFKEGLKVLGDGASYSLNLLSGGLKLAAPLLEDLSHGFRGVREFAAAVVPTLADTGRAVFEALIPFGEIENARGPLRRLADAIEENRGAIQEGARQFGGAVLTMVEAAVNAAPPVISAFRMLSLGALTALDGLVSGAATAFGWIPGIGDKLKGANTAFDNFKDAYLGSLETAEGKAEDFAASVAPKLAAGRLKLDISSWEAQIATAKGQMKSVPPEKRAALKAKIDELQAKVRQAKADLASLPTSRSVTITTFRKNTVRNIVEYQTRYLSGRSQHDIVGATGGLYTGKAFRYADGGPVRGPGTGTSDDVFAPWLSNGEFVMKAAAVQKYGEKFMQLVNDGQLNMPRFAKGGSVTKSERDARRSAAGELTLSYYGRMAGYKNPEIRNQLGSADSVSELVGSLNKWRGVIKATTHGVQEARLLKLFRDGGQNLIYHQKKLADVSKSLEKAKTKLDGLKDSASQLSSSVKSGILGSANITKAAGGEGHVTINTLMSEMIASRDKAQSFSGALKSLKAKGLSRDLIGQIADAGIEGGGLETAEAILGGGGREIKQLNLMQAQVGSYATSAGKTAADAMYGAGIKAAEGLVKGLKSKEDQIERHMLLLAKKMESAIKKALGIRSPSKVMEEVGSYTADGFALGITRNRSVMPAWASMLNAPRGGPLATKRAAVASGAPQVIHQTITLDGRVLAEQIFDPLRGEVRKRGGLRTTYPDDFRR</sequence>
<dbReference type="RefSeq" id="WP_386343331.1">
    <property type="nucleotide sequence ID" value="NZ_JBHSFG010000029.1"/>
</dbReference>
<evidence type="ECO:0000313" key="2">
    <source>
        <dbReference type="EMBL" id="MFC4466696.1"/>
    </source>
</evidence>
<keyword evidence="3" id="KW-1185">Reference proteome</keyword>
<proteinExistence type="predicted"/>
<feature type="coiled-coil region" evidence="1">
    <location>
        <begin position="712"/>
        <end position="739"/>
    </location>
</feature>
<comment type="caution">
    <text evidence="2">The sequence shown here is derived from an EMBL/GenBank/DDBJ whole genome shotgun (WGS) entry which is preliminary data.</text>
</comment>
<gene>
    <name evidence="2" type="ORF">ACFPH6_19550</name>
</gene>
<evidence type="ECO:0008006" key="4">
    <source>
        <dbReference type="Google" id="ProtNLM"/>
    </source>
</evidence>
<reference evidence="3" key="1">
    <citation type="journal article" date="2019" name="Int. J. Syst. Evol. Microbiol.">
        <title>The Global Catalogue of Microorganisms (GCM) 10K type strain sequencing project: providing services to taxonomists for standard genome sequencing and annotation.</title>
        <authorList>
            <consortium name="The Broad Institute Genomics Platform"/>
            <consortium name="The Broad Institute Genome Sequencing Center for Infectious Disease"/>
            <person name="Wu L."/>
            <person name="Ma J."/>
        </authorList>
    </citation>
    <scope>NUCLEOTIDE SEQUENCE [LARGE SCALE GENOMIC DNA]</scope>
    <source>
        <strain evidence="3">DT43</strain>
    </source>
</reference>
<organism evidence="2 3">
    <name type="scientific">Streptomyces xiangluensis</name>
    <dbReference type="NCBI Taxonomy" id="2665720"/>
    <lineage>
        <taxon>Bacteria</taxon>
        <taxon>Bacillati</taxon>
        <taxon>Actinomycetota</taxon>
        <taxon>Actinomycetes</taxon>
        <taxon>Kitasatosporales</taxon>
        <taxon>Streptomycetaceae</taxon>
        <taxon>Streptomyces</taxon>
    </lineage>
</organism>
<accession>A0ABV8YU66</accession>
<evidence type="ECO:0000256" key="1">
    <source>
        <dbReference type="SAM" id="Coils"/>
    </source>
</evidence>
<protein>
    <recommendedName>
        <fullName evidence="4">Tape measure domain-containing protein</fullName>
    </recommendedName>
</protein>
<name>A0ABV8YU66_9ACTN</name>
<keyword evidence="1" id="KW-0175">Coiled coil</keyword>